<evidence type="ECO:0000256" key="6">
    <source>
        <dbReference type="ARBA" id="ARBA00023002"/>
    </source>
</evidence>
<evidence type="ECO:0000313" key="9">
    <source>
        <dbReference type="EMBL" id="MBI6882442.1"/>
    </source>
</evidence>
<dbReference type="GO" id="GO:0004146">
    <property type="term" value="F:dihydrofolate reductase activity"/>
    <property type="evidence" value="ECO:0007669"/>
    <property type="project" value="UniProtKB-EC"/>
</dbReference>
<evidence type="ECO:0000256" key="4">
    <source>
        <dbReference type="ARBA" id="ARBA00022563"/>
    </source>
</evidence>
<dbReference type="InterPro" id="IPR012259">
    <property type="entry name" value="DHFR"/>
</dbReference>
<dbReference type="RefSeq" id="WP_198746059.1">
    <property type="nucleotide sequence ID" value="NZ_JAEHTE010000001.1"/>
</dbReference>
<evidence type="ECO:0000259" key="8">
    <source>
        <dbReference type="PROSITE" id="PS51330"/>
    </source>
</evidence>
<dbReference type="Pfam" id="PF00186">
    <property type="entry name" value="DHFR_1"/>
    <property type="match status" value="1"/>
</dbReference>
<evidence type="ECO:0000256" key="5">
    <source>
        <dbReference type="ARBA" id="ARBA00022857"/>
    </source>
</evidence>
<evidence type="ECO:0000256" key="2">
    <source>
        <dbReference type="ARBA" id="ARBA00009539"/>
    </source>
</evidence>
<dbReference type="PRINTS" id="PR00070">
    <property type="entry name" value="DHFR"/>
</dbReference>
<dbReference type="GO" id="GO:0006730">
    <property type="term" value="P:one-carbon metabolic process"/>
    <property type="evidence" value="ECO:0007669"/>
    <property type="project" value="UniProtKB-KW"/>
</dbReference>
<dbReference type="Proteomes" id="UP000637061">
    <property type="component" value="Unassembled WGS sequence"/>
</dbReference>
<feature type="domain" description="DHFR" evidence="8">
    <location>
        <begin position="3"/>
        <end position="157"/>
    </location>
</feature>
<keyword evidence="4" id="KW-0554">One-carbon metabolism</keyword>
<evidence type="ECO:0000256" key="1">
    <source>
        <dbReference type="ARBA" id="ARBA00004903"/>
    </source>
</evidence>
<dbReference type="PROSITE" id="PS51330">
    <property type="entry name" value="DHFR_2"/>
    <property type="match status" value="1"/>
</dbReference>
<comment type="caution">
    <text evidence="9">The sequence shown here is derived from an EMBL/GenBank/DDBJ whole genome shotgun (WGS) entry which is preliminary data.</text>
</comment>
<dbReference type="InterPro" id="IPR001796">
    <property type="entry name" value="DHFR_dom"/>
</dbReference>
<evidence type="ECO:0000313" key="10">
    <source>
        <dbReference type="Proteomes" id="UP000637061"/>
    </source>
</evidence>
<keyword evidence="5" id="KW-0521">NADP</keyword>
<dbReference type="UniPathway" id="UPA00077">
    <property type="reaction ID" value="UER00158"/>
</dbReference>
<reference evidence="9" key="1">
    <citation type="submission" date="2020-12" db="EMBL/GenBank/DDBJ databases">
        <title>Enhanced detection system for hospital associated transmission using whole genome sequencing surveillance.</title>
        <authorList>
            <person name="Harrison L.H."/>
            <person name="Van Tyne D."/>
            <person name="Marsh J.W."/>
            <person name="Griffith M.P."/>
            <person name="Snyder D.J."/>
            <person name="Cooper V.S."/>
            <person name="Mustapha M."/>
        </authorList>
    </citation>
    <scope>NUCLEOTIDE SEQUENCE</scope>
    <source>
        <strain evidence="9">PSB00042</strain>
    </source>
</reference>
<protein>
    <recommendedName>
        <fullName evidence="3">dihydrofolate reductase</fullName>
        <ecNumber evidence="3">1.5.1.3</ecNumber>
    </recommendedName>
</protein>
<evidence type="ECO:0000256" key="3">
    <source>
        <dbReference type="ARBA" id="ARBA00012856"/>
    </source>
</evidence>
<dbReference type="InterPro" id="IPR024072">
    <property type="entry name" value="DHFR-like_dom_sf"/>
</dbReference>
<comment type="pathway">
    <text evidence="1">Cofactor biosynthesis; tetrahydrofolate biosynthesis; 5,6,7,8-tetrahydrofolate from 7,8-dihydrofolate: step 1/1.</text>
</comment>
<dbReference type="GO" id="GO:0050661">
    <property type="term" value="F:NADP binding"/>
    <property type="evidence" value="ECO:0007669"/>
    <property type="project" value="InterPro"/>
</dbReference>
<proteinExistence type="inferred from homology"/>
<dbReference type="SUPFAM" id="SSF53597">
    <property type="entry name" value="Dihydrofolate reductase-like"/>
    <property type="match status" value="1"/>
</dbReference>
<dbReference type="AlphaFoldDB" id="A0A8I1JG43"/>
<comment type="function">
    <text evidence="7">Key enzyme in folate metabolism. Catalyzes an essential reaction for de novo glycine and purine synthesis, and for DNA precursor synthesis.</text>
</comment>
<dbReference type="Gene3D" id="3.40.430.10">
    <property type="entry name" value="Dihydrofolate Reductase, subunit A"/>
    <property type="match status" value="1"/>
</dbReference>
<dbReference type="PANTHER" id="PTHR48069:SF3">
    <property type="entry name" value="DIHYDROFOLATE REDUCTASE"/>
    <property type="match status" value="1"/>
</dbReference>
<sequence>MHNLCLIAAFGNNGQVGLNKQLPWDLPEELKHFKDTTLKSTVIMGRETFQSIGFPLPNRNNIVISSKLTYLPGVTIFRTLDDALESVKSHPRVFVIGGPSLWQEALDKADHLVLSEVNYDGEADVSLPESFFEGVRKDFVIKVVRHKPEFTATFWTRARPV</sequence>
<dbReference type="GO" id="GO:0046654">
    <property type="term" value="P:tetrahydrofolate biosynthetic process"/>
    <property type="evidence" value="ECO:0007669"/>
    <property type="project" value="UniProtKB-UniPathway"/>
</dbReference>
<dbReference type="CDD" id="cd00209">
    <property type="entry name" value="DHFR"/>
    <property type="match status" value="1"/>
</dbReference>
<keyword evidence="6" id="KW-0560">Oxidoreductase</keyword>
<accession>A0A8I1JG43</accession>
<organism evidence="9 10">
    <name type="scientific">Pseudomonas putida</name>
    <name type="common">Arthrobacter siderocapsulatus</name>
    <dbReference type="NCBI Taxonomy" id="303"/>
    <lineage>
        <taxon>Bacteria</taxon>
        <taxon>Pseudomonadati</taxon>
        <taxon>Pseudomonadota</taxon>
        <taxon>Gammaproteobacteria</taxon>
        <taxon>Pseudomonadales</taxon>
        <taxon>Pseudomonadaceae</taxon>
        <taxon>Pseudomonas</taxon>
    </lineage>
</organism>
<dbReference type="PANTHER" id="PTHR48069">
    <property type="entry name" value="DIHYDROFOLATE REDUCTASE"/>
    <property type="match status" value="1"/>
</dbReference>
<dbReference type="GO" id="GO:0046655">
    <property type="term" value="P:folic acid metabolic process"/>
    <property type="evidence" value="ECO:0007669"/>
    <property type="project" value="TreeGrafter"/>
</dbReference>
<gene>
    <name evidence="9" type="ORF">JEU22_00745</name>
</gene>
<name>A0A8I1JG43_PSEPU</name>
<dbReference type="EMBL" id="JAEHTE010000001">
    <property type="protein sequence ID" value="MBI6882442.1"/>
    <property type="molecule type" value="Genomic_DNA"/>
</dbReference>
<comment type="similarity">
    <text evidence="2">Belongs to the dihydrofolate reductase family.</text>
</comment>
<evidence type="ECO:0000256" key="7">
    <source>
        <dbReference type="ARBA" id="ARBA00025067"/>
    </source>
</evidence>
<dbReference type="GO" id="GO:0046452">
    <property type="term" value="P:dihydrofolate metabolic process"/>
    <property type="evidence" value="ECO:0007669"/>
    <property type="project" value="TreeGrafter"/>
</dbReference>
<dbReference type="EC" id="1.5.1.3" evidence="3"/>